<dbReference type="OrthoDB" id="517968at2"/>
<keyword evidence="4" id="KW-0285">Flavoprotein</keyword>
<evidence type="ECO:0000256" key="14">
    <source>
        <dbReference type="ARBA" id="ARBA00049744"/>
    </source>
</evidence>
<dbReference type="InterPro" id="IPR036188">
    <property type="entry name" value="FAD/NAD-bd_sf"/>
</dbReference>
<feature type="domain" description="FAD-dependent oxidoreductase 2 FAD-binding" evidence="17">
    <location>
        <begin position="9"/>
        <end position="41"/>
    </location>
</feature>
<dbReference type="Pfam" id="PF00732">
    <property type="entry name" value="GMC_oxred_N"/>
    <property type="match status" value="1"/>
</dbReference>
<evidence type="ECO:0000256" key="1">
    <source>
        <dbReference type="ARBA" id="ARBA00001974"/>
    </source>
</evidence>
<dbReference type="GO" id="GO:0016995">
    <property type="term" value="F:cholesterol oxidase activity"/>
    <property type="evidence" value="ECO:0007669"/>
    <property type="project" value="UniProtKB-EC"/>
</dbReference>
<keyword evidence="9" id="KW-0753">Steroid metabolism</keyword>
<evidence type="ECO:0000256" key="11">
    <source>
        <dbReference type="ARBA" id="ARBA00038856"/>
    </source>
</evidence>
<gene>
    <name evidence="19" type="ORF">EDD29_7305</name>
</gene>
<comment type="similarity">
    <text evidence="2">Belongs to the GMC oxidoreductase family.</text>
</comment>
<keyword evidence="3" id="KW-0153">Cholesterol metabolism</keyword>
<dbReference type="PANTHER" id="PTHR47470">
    <property type="entry name" value="CHOLESTEROL OXIDASE"/>
    <property type="match status" value="1"/>
</dbReference>
<organism evidence="19 20">
    <name type="scientific">Actinocorallia herbida</name>
    <dbReference type="NCBI Taxonomy" id="58109"/>
    <lineage>
        <taxon>Bacteria</taxon>
        <taxon>Bacillati</taxon>
        <taxon>Actinomycetota</taxon>
        <taxon>Actinomycetes</taxon>
        <taxon>Streptosporangiales</taxon>
        <taxon>Thermomonosporaceae</taxon>
        <taxon>Actinocorallia</taxon>
    </lineage>
</organism>
<dbReference type="GO" id="GO:0008203">
    <property type="term" value="P:cholesterol metabolic process"/>
    <property type="evidence" value="ECO:0007669"/>
    <property type="project" value="UniProtKB-KW"/>
</dbReference>
<name>A0A3N1D7V3_9ACTN</name>
<comment type="cofactor">
    <cofactor evidence="1">
        <name>FAD</name>
        <dbReference type="ChEBI" id="CHEBI:57692"/>
    </cofactor>
</comment>
<dbReference type="EC" id="5.3.3.1" evidence="11"/>
<evidence type="ECO:0000256" key="12">
    <source>
        <dbReference type="ARBA" id="ARBA00049645"/>
    </source>
</evidence>
<keyword evidence="10" id="KW-0413">Isomerase</keyword>
<dbReference type="InterPro" id="IPR000172">
    <property type="entry name" value="GMC_OxRdtase_N"/>
</dbReference>
<evidence type="ECO:0000256" key="2">
    <source>
        <dbReference type="ARBA" id="ARBA00010790"/>
    </source>
</evidence>
<dbReference type="Gene3D" id="3.50.50.60">
    <property type="entry name" value="FAD/NAD(P)-binding domain"/>
    <property type="match status" value="3"/>
</dbReference>
<evidence type="ECO:0000256" key="7">
    <source>
        <dbReference type="ARBA" id="ARBA00023098"/>
    </source>
</evidence>
<evidence type="ECO:0000256" key="6">
    <source>
        <dbReference type="ARBA" id="ARBA00023002"/>
    </source>
</evidence>
<evidence type="ECO:0000259" key="16">
    <source>
        <dbReference type="Pfam" id="PF00732"/>
    </source>
</evidence>
<keyword evidence="20" id="KW-1185">Reference proteome</keyword>
<dbReference type="GO" id="GO:0004769">
    <property type="term" value="F:steroid Delta-isomerase activity"/>
    <property type="evidence" value="ECO:0007669"/>
    <property type="project" value="UniProtKB-EC"/>
</dbReference>
<keyword evidence="5" id="KW-0274">FAD</keyword>
<dbReference type="Pfam" id="PF05199">
    <property type="entry name" value="GMC_oxred_C"/>
    <property type="match status" value="1"/>
</dbReference>
<dbReference type="RefSeq" id="WP_123668669.1">
    <property type="nucleotide sequence ID" value="NZ_RJKE01000001.1"/>
</dbReference>
<evidence type="ECO:0000256" key="15">
    <source>
        <dbReference type="ARBA" id="ARBA00049778"/>
    </source>
</evidence>
<dbReference type="GO" id="GO:0050660">
    <property type="term" value="F:flavin adenine dinucleotide binding"/>
    <property type="evidence" value="ECO:0007669"/>
    <property type="project" value="InterPro"/>
</dbReference>
<evidence type="ECO:0000256" key="9">
    <source>
        <dbReference type="ARBA" id="ARBA00023221"/>
    </source>
</evidence>
<comment type="caution">
    <text evidence="19">The sequence shown here is derived from an EMBL/GenBank/DDBJ whole genome shotgun (WGS) entry which is preliminary data.</text>
</comment>
<accession>A0A3N1D7V3</accession>
<evidence type="ECO:0000259" key="17">
    <source>
        <dbReference type="Pfam" id="PF00890"/>
    </source>
</evidence>
<feature type="domain" description="Glucose-methanol-choline oxidoreductase N-terminal" evidence="16">
    <location>
        <begin position="194"/>
        <end position="282"/>
    </location>
</feature>
<dbReference type="EC" id="1.1.3.6" evidence="13"/>
<dbReference type="SUPFAM" id="SSF51905">
    <property type="entry name" value="FAD/NAD(P)-binding domain"/>
    <property type="match status" value="1"/>
</dbReference>
<dbReference type="EMBL" id="RJKE01000001">
    <property type="protein sequence ID" value="ROO89604.1"/>
    <property type="molecule type" value="Genomic_DNA"/>
</dbReference>
<evidence type="ECO:0000259" key="18">
    <source>
        <dbReference type="Pfam" id="PF05199"/>
    </source>
</evidence>
<dbReference type="AlphaFoldDB" id="A0A3N1D7V3"/>
<evidence type="ECO:0000256" key="13">
    <source>
        <dbReference type="ARBA" id="ARBA00049723"/>
    </source>
</evidence>
<proteinExistence type="inferred from homology"/>
<dbReference type="PANTHER" id="PTHR47470:SF1">
    <property type="entry name" value="FAD-DEPENDENT OXIDOREDUCTASE 2 FAD BINDING DOMAIN-CONTAINING PROTEIN"/>
    <property type="match status" value="1"/>
</dbReference>
<sequence length="580" mass="62058">MESAATDFDVLVIGSGFGGAVAALRLSEKGYRVGVLEAGRRRARTALPATSWRLHDYLWLPAVGLKGIQRVKILRGDRSGRLLVLGGAGHGGGSLVSANVFQRPSDEFFAAPQWAHITDWKSELEPYFDQAARMFGVMENPTTTAADLLLRQTAAETGVSDSFRRAPVGVFFNDPAGVQVPDPYFGGSGPARSGCIECGECMTGCRHGAKNTLPENYLHLAERAGAAMHPSCEAVAVRPEASGGFTVHCVRPGAGRSGRRTFRATHVVLAAGAEGTQRLLHRMKSGKILPKLSDTLGTFSRAAATDFLSLTGEEGKQVNRGVAVTSSISPAPGTRLEPVRYGSGSNLVGLLRAPLPGRVDGGGGRWRRALREAAKSPADALRLFDQRRWSDRSIILMATRTRAAVFTVFEERGLLGHRLRFKEPRTGSSDFPKARKTAEVMARRMHAKAAGSLGDLFGLWTTAHFQGGCPIGVSRITGVIDPYHRVHGYPNLHVVDSSAITADPGAGPALTITAQAERAMSLWPNKGDQDPRPLQGDPYVRLTAIPPRNPAVPETARGALLLPLPMVRTGPDPEETPGWG</sequence>
<dbReference type="InterPro" id="IPR003953">
    <property type="entry name" value="FAD-dep_OxRdtase_2_FAD-bd"/>
</dbReference>
<evidence type="ECO:0000313" key="19">
    <source>
        <dbReference type="EMBL" id="ROO89604.1"/>
    </source>
</evidence>
<dbReference type="Pfam" id="PF00890">
    <property type="entry name" value="FAD_binding_2"/>
    <property type="match status" value="1"/>
</dbReference>
<dbReference type="InterPro" id="IPR052542">
    <property type="entry name" value="Cholesterol_Oxidase"/>
</dbReference>
<feature type="domain" description="Glucose-methanol-choline oxidoreductase C-terminal" evidence="18">
    <location>
        <begin position="459"/>
        <end position="516"/>
    </location>
</feature>
<dbReference type="Proteomes" id="UP000272400">
    <property type="component" value="Unassembled WGS sequence"/>
</dbReference>
<protein>
    <recommendedName>
        <fullName evidence="14">Cholesterol oxidase</fullName>
        <ecNumber evidence="13">1.1.3.6</ecNumber>
        <ecNumber evidence="11">5.3.3.1</ecNumber>
    </recommendedName>
    <alternativeName>
        <fullName evidence="15">Cholesterol isomerase</fullName>
    </alternativeName>
</protein>
<evidence type="ECO:0000313" key="20">
    <source>
        <dbReference type="Proteomes" id="UP000272400"/>
    </source>
</evidence>
<dbReference type="InterPro" id="IPR007867">
    <property type="entry name" value="GMC_OxRtase_C"/>
</dbReference>
<keyword evidence="6" id="KW-0560">Oxidoreductase</keyword>
<evidence type="ECO:0000256" key="5">
    <source>
        <dbReference type="ARBA" id="ARBA00022827"/>
    </source>
</evidence>
<evidence type="ECO:0000256" key="10">
    <source>
        <dbReference type="ARBA" id="ARBA00023235"/>
    </source>
</evidence>
<comment type="pathway">
    <text evidence="12">Steroid metabolism; cholesterol degradation.</text>
</comment>
<keyword evidence="7" id="KW-0443">Lipid metabolism</keyword>
<evidence type="ECO:0000256" key="8">
    <source>
        <dbReference type="ARBA" id="ARBA00023166"/>
    </source>
</evidence>
<reference evidence="19 20" key="1">
    <citation type="submission" date="2018-11" db="EMBL/GenBank/DDBJ databases">
        <title>Sequencing the genomes of 1000 actinobacteria strains.</title>
        <authorList>
            <person name="Klenk H.-P."/>
        </authorList>
    </citation>
    <scope>NUCLEOTIDE SEQUENCE [LARGE SCALE GENOMIC DNA]</scope>
    <source>
        <strain evidence="19 20">DSM 44254</strain>
    </source>
</reference>
<keyword evidence="8" id="KW-1207">Sterol metabolism</keyword>
<evidence type="ECO:0000256" key="4">
    <source>
        <dbReference type="ARBA" id="ARBA00022630"/>
    </source>
</evidence>
<evidence type="ECO:0000256" key="3">
    <source>
        <dbReference type="ARBA" id="ARBA00022548"/>
    </source>
</evidence>